<dbReference type="EMBL" id="CP003108">
    <property type="protein sequence ID" value="AET66119.1"/>
    <property type="molecule type" value="Genomic_DNA"/>
</dbReference>
<organism evidence="1 2">
    <name type="scientific">Desulfosporosinus orientis (strain ATCC 19365 / DSM 765 / NCIMB 8382 / VKM B-1628 / Singapore I)</name>
    <name type="common">Desulfotomaculum orientis</name>
    <dbReference type="NCBI Taxonomy" id="768706"/>
    <lineage>
        <taxon>Bacteria</taxon>
        <taxon>Bacillati</taxon>
        <taxon>Bacillota</taxon>
        <taxon>Clostridia</taxon>
        <taxon>Eubacteriales</taxon>
        <taxon>Desulfitobacteriaceae</taxon>
        <taxon>Desulfosporosinus</taxon>
    </lineage>
</organism>
<evidence type="ECO:0000313" key="1">
    <source>
        <dbReference type="EMBL" id="AET66119.1"/>
    </source>
</evidence>
<reference evidence="2" key="1">
    <citation type="submission" date="2011-11" db="EMBL/GenBank/DDBJ databases">
        <title>Complete sequence of Desulfosporosinus orientis DSM 765.</title>
        <authorList>
            <person name="Lucas S."/>
            <person name="Han J."/>
            <person name="Lapidus A."/>
            <person name="Cheng J.-F."/>
            <person name="Goodwin L."/>
            <person name="Pitluck S."/>
            <person name="Peters L."/>
            <person name="Ovchinnikova G."/>
            <person name="Teshima H."/>
            <person name="Detter J.C."/>
            <person name="Han C."/>
            <person name="Tapia R."/>
            <person name="Land M."/>
            <person name="Hauser L."/>
            <person name="Kyrpides N."/>
            <person name="Ivanova N."/>
            <person name="Pagani I."/>
            <person name="Pester M."/>
            <person name="Spring S."/>
            <person name="Ollivier B."/>
            <person name="Rattei T."/>
            <person name="Klenk H.-P."/>
            <person name="Wagner M."/>
            <person name="Loy A."/>
            <person name="Woyke T."/>
        </authorList>
    </citation>
    <scope>NUCLEOTIDE SEQUENCE [LARGE SCALE GENOMIC DNA]</scope>
    <source>
        <strain evidence="2">ATCC 19365 / DSM 765 / NCIMB 8382 / VKM B-1628</strain>
    </source>
</reference>
<accession>G7W7Q4</accession>
<protein>
    <submittedName>
        <fullName evidence="1">Uncharacterized protein</fullName>
    </submittedName>
</protein>
<dbReference type="KEGG" id="dor:Desor_0415"/>
<name>G7W7Q4_DESOD</name>
<evidence type="ECO:0000313" key="2">
    <source>
        <dbReference type="Proteomes" id="UP000006346"/>
    </source>
</evidence>
<dbReference type="HOGENOM" id="CLU_3403177_0_0_9"/>
<dbReference type="AlphaFoldDB" id="G7W7Q4"/>
<dbReference type="STRING" id="768706.Desor_0415"/>
<dbReference type="Proteomes" id="UP000006346">
    <property type="component" value="Chromosome"/>
</dbReference>
<sequence length="30" mass="3373">MDEAIKLIITCEAFKGELEMFKVDNGLRTG</sequence>
<keyword evidence="2" id="KW-1185">Reference proteome</keyword>
<proteinExistence type="predicted"/>
<gene>
    <name evidence="1" type="ordered locus">Desor_0415</name>
</gene>
<reference evidence="1 2" key="2">
    <citation type="journal article" date="2012" name="J. Bacteriol.">
        <title>Complete genome sequences of Desulfosporosinus orientis DSM765T, Desulfosporosinus youngiae DSM17734T, Desulfosporosinus meridiei DSM13257T, and Desulfosporosinus acidiphilus DSM22704T.</title>
        <authorList>
            <person name="Pester M."/>
            <person name="Brambilla E."/>
            <person name="Alazard D."/>
            <person name="Rattei T."/>
            <person name="Weinmaier T."/>
            <person name="Han J."/>
            <person name="Lucas S."/>
            <person name="Lapidus A."/>
            <person name="Cheng J.F."/>
            <person name="Goodwin L."/>
            <person name="Pitluck S."/>
            <person name="Peters L."/>
            <person name="Ovchinnikova G."/>
            <person name="Teshima H."/>
            <person name="Detter J.C."/>
            <person name="Han C.S."/>
            <person name="Tapia R."/>
            <person name="Land M.L."/>
            <person name="Hauser L."/>
            <person name="Kyrpides N.C."/>
            <person name="Ivanova N.N."/>
            <person name="Pagani I."/>
            <person name="Huntmann M."/>
            <person name="Wei C.L."/>
            <person name="Davenport K.W."/>
            <person name="Daligault H."/>
            <person name="Chain P.S."/>
            <person name="Chen A."/>
            <person name="Mavromatis K."/>
            <person name="Markowitz V."/>
            <person name="Szeto E."/>
            <person name="Mikhailova N."/>
            <person name="Pati A."/>
            <person name="Wagner M."/>
            <person name="Woyke T."/>
            <person name="Ollivier B."/>
            <person name="Klenk H.P."/>
            <person name="Spring S."/>
            <person name="Loy A."/>
        </authorList>
    </citation>
    <scope>NUCLEOTIDE SEQUENCE [LARGE SCALE GENOMIC DNA]</scope>
    <source>
        <strain evidence="2">ATCC 19365 / DSM 765 / NCIMB 8382 / VKM B-1628</strain>
    </source>
</reference>